<gene>
    <name evidence="2" type="ORF">ATNIH1004_004671</name>
    <name evidence="3" type="ORF">EYZ11_004924</name>
</gene>
<dbReference type="GeneID" id="54327373"/>
<evidence type="ECO:0000259" key="1">
    <source>
        <dbReference type="Pfam" id="PF20253"/>
    </source>
</evidence>
<dbReference type="InterPro" id="IPR046539">
    <property type="entry name" value="DUF6604"/>
</dbReference>
<organism evidence="3 4">
    <name type="scientific">Aspergillus tanneri</name>
    <dbReference type="NCBI Taxonomy" id="1220188"/>
    <lineage>
        <taxon>Eukaryota</taxon>
        <taxon>Fungi</taxon>
        <taxon>Dikarya</taxon>
        <taxon>Ascomycota</taxon>
        <taxon>Pezizomycotina</taxon>
        <taxon>Eurotiomycetes</taxon>
        <taxon>Eurotiomycetidae</taxon>
        <taxon>Eurotiales</taxon>
        <taxon>Aspergillaceae</taxon>
        <taxon>Aspergillus</taxon>
        <taxon>Aspergillus subgen. Circumdati</taxon>
    </lineage>
</organism>
<dbReference type="RefSeq" id="XP_033428147.1">
    <property type="nucleotide sequence ID" value="XM_033569341.1"/>
</dbReference>
<sequence length="163" mass="18088">MLTITASNRDGLEILFCFDEDWAGIDALAWGNLPSRAVGEEPADVIKNLKNRFEGLDIQEPSELFLQAPNVTPTTSTEAKSEVNHEAERLQVFEEAYLGSNLLLQDFRNLLTVILRTWMGDKYGMFDMVAASLVTNTAIEICQANAGGSTEALRQLDKYGRSQ</sequence>
<dbReference type="EMBL" id="SOSA01000150">
    <property type="protein sequence ID" value="THC95609.1"/>
    <property type="molecule type" value="Genomic_DNA"/>
</dbReference>
<comment type="caution">
    <text evidence="3">The sequence shown here is derived from an EMBL/GenBank/DDBJ whole genome shotgun (WGS) entry which is preliminary data.</text>
</comment>
<name>A0A4S3JJ82_9EURO</name>
<dbReference type="VEuPathDB" id="FungiDB:EYZ11_004924"/>
<evidence type="ECO:0000313" key="2">
    <source>
        <dbReference type="EMBL" id="KAA8648786.1"/>
    </source>
</evidence>
<evidence type="ECO:0000313" key="4">
    <source>
        <dbReference type="Proteomes" id="UP000308092"/>
    </source>
</evidence>
<feature type="domain" description="DUF6604" evidence="1">
    <location>
        <begin position="42"/>
        <end position="143"/>
    </location>
</feature>
<dbReference type="PANTHER" id="PTHR38795">
    <property type="entry name" value="DUF6604 DOMAIN-CONTAINING PROTEIN"/>
    <property type="match status" value="1"/>
</dbReference>
<evidence type="ECO:0000313" key="5">
    <source>
        <dbReference type="Proteomes" id="UP000324241"/>
    </source>
</evidence>
<protein>
    <recommendedName>
        <fullName evidence="1">DUF6604 domain-containing protein</fullName>
    </recommendedName>
</protein>
<dbReference type="AlphaFoldDB" id="A0A4S3JJ82"/>
<dbReference type="Proteomes" id="UP000308092">
    <property type="component" value="Unassembled WGS sequence"/>
</dbReference>
<dbReference type="STRING" id="1220188.A0A4S3JJ82"/>
<reference evidence="2 5" key="2">
    <citation type="submission" date="2019-08" db="EMBL/GenBank/DDBJ databases">
        <title>The genome sequence of a newly discovered highly antifungal drug resistant Aspergillus species, Aspergillus tanneri NIH 1004.</title>
        <authorList>
            <person name="Mounaud S."/>
            <person name="Singh I."/>
            <person name="Joardar V."/>
            <person name="Pakala S."/>
            <person name="Pakala S."/>
            <person name="Venepally P."/>
            <person name="Chung J.K."/>
            <person name="Losada L."/>
            <person name="Nierman W.C."/>
        </authorList>
    </citation>
    <scope>NUCLEOTIDE SEQUENCE [LARGE SCALE GENOMIC DNA]</scope>
    <source>
        <strain evidence="2 5">NIH1004</strain>
    </source>
</reference>
<evidence type="ECO:0000313" key="3">
    <source>
        <dbReference type="EMBL" id="THC95609.1"/>
    </source>
</evidence>
<reference evidence="3 4" key="1">
    <citation type="submission" date="2019-03" db="EMBL/GenBank/DDBJ databases">
        <title>The genome sequence of a newly discovered highly antifungal drug resistant Aspergillus species, Aspergillus tanneri NIH 1004.</title>
        <authorList>
            <person name="Mounaud S."/>
            <person name="Singh I."/>
            <person name="Joardar V."/>
            <person name="Pakala S."/>
            <person name="Pakala S."/>
            <person name="Venepally P."/>
            <person name="Hoover J."/>
            <person name="Nierman W."/>
            <person name="Chung J."/>
            <person name="Losada L."/>
        </authorList>
    </citation>
    <scope>NUCLEOTIDE SEQUENCE [LARGE SCALE GENOMIC DNA]</scope>
    <source>
        <strain evidence="3 4">NIH1004</strain>
    </source>
</reference>
<dbReference type="EMBL" id="QUQM01000003">
    <property type="protein sequence ID" value="KAA8648786.1"/>
    <property type="molecule type" value="Genomic_DNA"/>
</dbReference>
<keyword evidence="4" id="KW-1185">Reference proteome</keyword>
<accession>A0A4S3JJ82</accession>
<dbReference type="Pfam" id="PF20253">
    <property type="entry name" value="DUF6604"/>
    <property type="match status" value="1"/>
</dbReference>
<dbReference type="Proteomes" id="UP000324241">
    <property type="component" value="Unassembled WGS sequence"/>
</dbReference>
<dbReference type="OrthoDB" id="5238236at2759"/>
<proteinExistence type="predicted"/>
<dbReference type="PANTHER" id="PTHR38795:SF1">
    <property type="entry name" value="DUF6604 DOMAIN-CONTAINING PROTEIN"/>
    <property type="match status" value="1"/>
</dbReference>